<evidence type="ECO:0000256" key="3">
    <source>
        <dbReference type="ARBA" id="ARBA00022475"/>
    </source>
</evidence>
<feature type="region of interest" description="Disordered" evidence="7">
    <location>
        <begin position="1"/>
        <end position="22"/>
    </location>
</feature>
<name>A0ABY7B3F7_9PSEU</name>
<evidence type="ECO:0000256" key="7">
    <source>
        <dbReference type="SAM" id="MobiDB-lite"/>
    </source>
</evidence>
<dbReference type="InterPro" id="IPR038468">
    <property type="entry name" value="MmpS_C"/>
</dbReference>
<keyword evidence="6 8" id="KW-0472">Membrane</keyword>
<evidence type="ECO:0000313" key="9">
    <source>
        <dbReference type="EMBL" id="WAL65431.1"/>
    </source>
</evidence>
<evidence type="ECO:0000256" key="4">
    <source>
        <dbReference type="ARBA" id="ARBA00022692"/>
    </source>
</evidence>
<keyword evidence="4 8" id="KW-0812">Transmembrane</keyword>
<dbReference type="InterPro" id="IPR008693">
    <property type="entry name" value="MmpS"/>
</dbReference>
<dbReference type="RefSeq" id="WP_268755588.1">
    <property type="nucleotide sequence ID" value="NZ_CP113836.1"/>
</dbReference>
<dbReference type="EMBL" id="CP113836">
    <property type="protein sequence ID" value="WAL65431.1"/>
    <property type="molecule type" value="Genomic_DNA"/>
</dbReference>
<sequence>MKDTKPSPAPRTLDRPSAGPPVTAARRWATRSWWLPWVLAAAVIAVTAVMIVQFTGGPSGPAGWNDVHLPTSRHHVTYEVTGQGRSPELKYVIDGINGTETVNNADLPWHKDFDLQVGPGLGVVQVMATNNGDADTISCAVSVDGNVVHKATAKGQWASVACSSVIRPNTN</sequence>
<dbReference type="Gene3D" id="2.60.40.2880">
    <property type="entry name" value="MmpS1-5, C-terminal soluble domain"/>
    <property type="match status" value="1"/>
</dbReference>
<organism evidence="9 10">
    <name type="scientific">Amycolatopsis cynarae</name>
    <dbReference type="NCBI Taxonomy" id="2995223"/>
    <lineage>
        <taxon>Bacteria</taxon>
        <taxon>Bacillati</taxon>
        <taxon>Actinomycetota</taxon>
        <taxon>Actinomycetes</taxon>
        <taxon>Pseudonocardiales</taxon>
        <taxon>Pseudonocardiaceae</taxon>
        <taxon>Amycolatopsis</taxon>
    </lineage>
</organism>
<comment type="subcellular location">
    <subcellularLocation>
        <location evidence="1">Cell membrane</location>
    </subcellularLocation>
</comment>
<reference evidence="9" key="1">
    <citation type="submission" date="2022-11" db="EMBL/GenBank/DDBJ databases">
        <authorList>
            <person name="Mo P."/>
        </authorList>
    </citation>
    <scope>NUCLEOTIDE SEQUENCE</scope>
    <source>
        <strain evidence="9">HUAS 11-8</strain>
    </source>
</reference>
<evidence type="ECO:0000256" key="5">
    <source>
        <dbReference type="ARBA" id="ARBA00022989"/>
    </source>
</evidence>
<dbReference type="Pfam" id="PF05423">
    <property type="entry name" value="Mycobact_memb"/>
    <property type="match status" value="1"/>
</dbReference>
<comment type="similarity">
    <text evidence="2">Belongs to the MmpS family.</text>
</comment>
<keyword evidence="3" id="KW-1003">Cell membrane</keyword>
<keyword evidence="5 8" id="KW-1133">Transmembrane helix</keyword>
<evidence type="ECO:0000256" key="8">
    <source>
        <dbReference type="SAM" id="Phobius"/>
    </source>
</evidence>
<gene>
    <name evidence="9" type="ORF">ORV05_31830</name>
</gene>
<protein>
    <submittedName>
        <fullName evidence="9">MmpS family transport accessory protein</fullName>
    </submittedName>
</protein>
<evidence type="ECO:0000256" key="2">
    <source>
        <dbReference type="ARBA" id="ARBA00007531"/>
    </source>
</evidence>
<evidence type="ECO:0000313" key="10">
    <source>
        <dbReference type="Proteomes" id="UP001163203"/>
    </source>
</evidence>
<dbReference type="Proteomes" id="UP001163203">
    <property type="component" value="Chromosome"/>
</dbReference>
<evidence type="ECO:0000256" key="1">
    <source>
        <dbReference type="ARBA" id="ARBA00004236"/>
    </source>
</evidence>
<keyword evidence="10" id="KW-1185">Reference proteome</keyword>
<feature type="transmembrane region" description="Helical" evidence="8">
    <location>
        <begin position="34"/>
        <end position="52"/>
    </location>
</feature>
<evidence type="ECO:0000256" key="6">
    <source>
        <dbReference type="ARBA" id="ARBA00023136"/>
    </source>
</evidence>
<proteinExistence type="inferred from homology"/>
<accession>A0ABY7B3F7</accession>